<reference evidence="1 2" key="1">
    <citation type="journal article" date="2021" name="Int. J. Syst. Evol. Microbiol.">
        <title>Reticulibacter mediterranei gen. nov., sp. nov., within the new family Reticulibacteraceae fam. nov., and Ktedonospora formicarum gen. nov., sp. nov., Ktedonobacter robiniae sp. nov., Dictyobacter formicarum sp. nov. and Dictyobacter arantiisoli sp. nov., belonging to the class Ktedonobacteria.</title>
        <authorList>
            <person name="Yabe S."/>
            <person name="Zheng Y."/>
            <person name="Wang C.M."/>
            <person name="Sakai Y."/>
            <person name="Abe K."/>
            <person name="Yokota A."/>
            <person name="Donadio S."/>
            <person name="Cavaletti L."/>
            <person name="Monciardini P."/>
        </authorList>
    </citation>
    <scope>NUCLEOTIDE SEQUENCE [LARGE SCALE GENOMIC DNA]</scope>
    <source>
        <strain evidence="1 2">SOSP1-9</strain>
    </source>
</reference>
<dbReference type="InterPro" id="IPR036412">
    <property type="entry name" value="HAD-like_sf"/>
</dbReference>
<dbReference type="InterPro" id="IPR023214">
    <property type="entry name" value="HAD_sf"/>
</dbReference>
<evidence type="ECO:0000313" key="2">
    <source>
        <dbReference type="Proteomes" id="UP000635565"/>
    </source>
</evidence>
<sequence length="324" mass="37233">MTNHSYNIHTAKQEGALASWRDGSTKQAILNFVQQVSAQDSPTYVPPAERIAAFDNDGTLWCEKPSYVQEIFVIKYFHEQAELHPELREVQPFKAFVENDRAYFQALSIQEVDKLILQAVSDMPQDEYVQKVRSFFQESLHPHYQRPFTEMAYAPMIELMAYLRQHEFQIYLVTGGETDFVRQVAEKMYEVPHSHVIGSSVMVKLETHHDQPRLIRQKSMLEPLNEGPGKVINMHVHIGQAPILAVGNSNGDLDMLLYTEHQARPNLPLLIHHDDSEREFAYDHGAERALQAATMHDWNIISMKNDFNHIFSEIPAEAACGTYK</sequence>
<name>A0ABQ3V7J3_9CHLR</name>
<comment type="caution">
    <text evidence="1">The sequence shown here is derived from an EMBL/GenBank/DDBJ whole genome shotgun (WGS) entry which is preliminary data.</text>
</comment>
<dbReference type="Gene3D" id="3.40.50.1000">
    <property type="entry name" value="HAD superfamily/HAD-like"/>
    <property type="match status" value="1"/>
</dbReference>
<organism evidence="1 2">
    <name type="scientific">Dictyobacter formicarum</name>
    <dbReference type="NCBI Taxonomy" id="2778368"/>
    <lineage>
        <taxon>Bacteria</taxon>
        <taxon>Bacillati</taxon>
        <taxon>Chloroflexota</taxon>
        <taxon>Ktedonobacteria</taxon>
        <taxon>Ktedonobacterales</taxon>
        <taxon>Dictyobacteraceae</taxon>
        <taxon>Dictyobacter</taxon>
    </lineage>
</organism>
<dbReference type="EMBL" id="BNJJ01000001">
    <property type="protein sequence ID" value="GHO82085.1"/>
    <property type="molecule type" value="Genomic_DNA"/>
</dbReference>
<dbReference type="CDD" id="cd01427">
    <property type="entry name" value="HAD_like"/>
    <property type="match status" value="1"/>
</dbReference>
<evidence type="ECO:0000313" key="1">
    <source>
        <dbReference type="EMBL" id="GHO82085.1"/>
    </source>
</evidence>
<keyword evidence="2" id="KW-1185">Reference proteome</keyword>
<dbReference type="Proteomes" id="UP000635565">
    <property type="component" value="Unassembled WGS sequence"/>
</dbReference>
<proteinExistence type="predicted"/>
<accession>A0ABQ3V7J3</accession>
<dbReference type="RefSeq" id="WP_201359791.1">
    <property type="nucleotide sequence ID" value="NZ_BNJJ01000001.1"/>
</dbReference>
<protein>
    <submittedName>
        <fullName evidence="1">Acid phosphatase</fullName>
    </submittedName>
</protein>
<gene>
    <name evidence="1" type="ORF">KSZ_00910</name>
</gene>
<dbReference type="SUPFAM" id="SSF56784">
    <property type="entry name" value="HAD-like"/>
    <property type="match status" value="1"/>
</dbReference>
<dbReference type="Pfam" id="PF12710">
    <property type="entry name" value="HAD"/>
    <property type="match status" value="1"/>
</dbReference>